<sequence>MFVLLTKVGDCDFSNELLPLLSSTVFSIGVVVKSLTILSEVSTSSNPVAVTVVVDDGSSSV</sequence>
<organism evidence="1 2">
    <name type="scientific">Schistosoma mattheei</name>
    <dbReference type="NCBI Taxonomy" id="31246"/>
    <lineage>
        <taxon>Eukaryota</taxon>
        <taxon>Metazoa</taxon>
        <taxon>Spiralia</taxon>
        <taxon>Lophotrochozoa</taxon>
        <taxon>Platyhelminthes</taxon>
        <taxon>Trematoda</taxon>
        <taxon>Digenea</taxon>
        <taxon>Strigeidida</taxon>
        <taxon>Schistosomatoidea</taxon>
        <taxon>Schistosomatidae</taxon>
        <taxon>Schistosoma</taxon>
    </lineage>
</organism>
<protein>
    <submittedName>
        <fullName evidence="1">Uncharacterized protein</fullName>
    </submittedName>
</protein>
<keyword evidence="2" id="KW-1185">Reference proteome</keyword>
<dbReference type="EMBL" id="UZAL01055469">
    <property type="protein sequence ID" value="VDP88887.1"/>
    <property type="molecule type" value="Genomic_DNA"/>
</dbReference>
<evidence type="ECO:0000313" key="2">
    <source>
        <dbReference type="Proteomes" id="UP000269396"/>
    </source>
</evidence>
<reference evidence="1 2" key="1">
    <citation type="submission" date="2018-11" db="EMBL/GenBank/DDBJ databases">
        <authorList>
            <consortium name="Pathogen Informatics"/>
        </authorList>
    </citation>
    <scope>NUCLEOTIDE SEQUENCE [LARGE SCALE GENOMIC DNA]</scope>
    <source>
        <strain>Denwood</strain>
        <strain evidence="2">Zambia</strain>
    </source>
</reference>
<name>A0A3P8GIT5_9TREM</name>
<evidence type="ECO:0000313" key="1">
    <source>
        <dbReference type="EMBL" id="VDP88887.1"/>
    </source>
</evidence>
<dbReference type="Proteomes" id="UP000269396">
    <property type="component" value="Unassembled WGS sequence"/>
</dbReference>
<gene>
    <name evidence="1" type="ORF">SMTD_LOCUS22880</name>
</gene>
<dbReference type="AlphaFoldDB" id="A0A3P8GIT5"/>
<proteinExistence type="predicted"/>
<accession>A0A3P8GIT5</accession>